<sequence length="278" mass="30372">MARSIVKRFLLSLLILAISGCGSRVESNNDGADNPSHSKRGTGSSAGIGEIAPMIEGTGTIDASSAPGEVRSFLEEHQLANGDIYLKDGKIYINLVELNDETSRLLADRYKAGTYALVHVAHSIEELEAAQQSLTDNDLYDELNMYASSLDVTKNKIVITMPESSEAHAKPEIEKLIDPDLLAYDIQLMSEKPEYMGTIVKLDAYAHRILLLVDGEEEPSIFFGFDEHSEMATADGSPITFDDLKVQQEVRVWSTGMINDSLPAQATAKKLELVVPKA</sequence>
<dbReference type="Proteomes" id="UP000558113">
    <property type="component" value="Unassembled WGS sequence"/>
</dbReference>
<dbReference type="AlphaFoldDB" id="A0A7X4YL88"/>
<evidence type="ECO:0000256" key="1">
    <source>
        <dbReference type="SAM" id="MobiDB-lite"/>
    </source>
</evidence>
<proteinExistence type="predicted"/>
<dbReference type="OrthoDB" id="2651269at2"/>
<keyword evidence="4" id="KW-1185">Reference proteome</keyword>
<feature type="chain" id="PRO_5039139376" evidence="2">
    <location>
        <begin position="25"/>
        <end position="278"/>
    </location>
</feature>
<feature type="region of interest" description="Disordered" evidence="1">
    <location>
        <begin position="26"/>
        <end position="48"/>
    </location>
</feature>
<dbReference type="Pfam" id="PF11518">
    <property type="entry name" value="DUF3221"/>
    <property type="match status" value="1"/>
</dbReference>
<keyword evidence="2" id="KW-0732">Signal</keyword>
<evidence type="ECO:0000313" key="3">
    <source>
        <dbReference type="EMBL" id="NBC68337.1"/>
    </source>
</evidence>
<organism evidence="3 4">
    <name type="scientific">Paenibacillus sacheonensis</name>
    <dbReference type="NCBI Taxonomy" id="742054"/>
    <lineage>
        <taxon>Bacteria</taxon>
        <taxon>Bacillati</taxon>
        <taxon>Bacillota</taxon>
        <taxon>Bacilli</taxon>
        <taxon>Bacillales</taxon>
        <taxon>Paenibacillaceae</taxon>
        <taxon>Paenibacillus</taxon>
    </lineage>
</organism>
<evidence type="ECO:0000256" key="2">
    <source>
        <dbReference type="SAM" id="SignalP"/>
    </source>
</evidence>
<comment type="caution">
    <text evidence="3">The sequence shown here is derived from an EMBL/GenBank/DDBJ whole genome shotgun (WGS) entry which is preliminary data.</text>
</comment>
<dbReference type="EMBL" id="JAAAMU010000002">
    <property type="protein sequence ID" value="NBC68337.1"/>
    <property type="molecule type" value="Genomic_DNA"/>
</dbReference>
<name>A0A7X4YL88_9BACL</name>
<protein>
    <submittedName>
        <fullName evidence="3">DUF3221 domain-containing protein</fullName>
    </submittedName>
</protein>
<accession>A0A7X4YL88</accession>
<dbReference type="InterPro" id="IPR021598">
    <property type="entry name" value="DUF3221"/>
</dbReference>
<feature type="signal peptide" evidence="2">
    <location>
        <begin position="1"/>
        <end position="24"/>
    </location>
</feature>
<reference evidence="3 4" key="1">
    <citation type="submission" date="2020-01" db="EMBL/GenBank/DDBJ databases">
        <title>Paenibacillus soybeanensis sp. nov. isolated from the nodules of soybean (Glycine max(L.) Merr).</title>
        <authorList>
            <person name="Wang H."/>
        </authorList>
    </citation>
    <scope>NUCLEOTIDE SEQUENCE [LARGE SCALE GENOMIC DNA]</scope>
    <source>
        <strain evidence="3 4">DSM 23054</strain>
    </source>
</reference>
<dbReference type="RefSeq" id="WP_161695028.1">
    <property type="nucleotide sequence ID" value="NZ_JAAAMU010000002.1"/>
</dbReference>
<evidence type="ECO:0000313" key="4">
    <source>
        <dbReference type="Proteomes" id="UP000558113"/>
    </source>
</evidence>
<gene>
    <name evidence="3" type="ORF">GT003_04915</name>
</gene>
<dbReference type="PROSITE" id="PS51257">
    <property type="entry name" value="PROKAR_LIPOPROTEIN"/>
    <property type="match status" value="1"/>
</dbReference>